<dbReference type="Gene3D" id="3.10.129.10">
    <property type="entry name" value="Hotdog Thioesterase"/>
    <property type="match status" value="1"/>
</dbReference>
<gene>
    <name evidence="2" type="ORF">P1J78_12655</name>
</gene>
<dbReference type="InterPro" id="IPR029069">
    <property type="entry name" value="HotDog_dom_sf"/>
</dbReference>
<dbReference type="PANTHER" id="PTHR43841:SF3">
    <property type="entry name" value="(3R)-HYDROXYACYL-ACP DEHYDRATASE SUBUNIT HADB"/>
    <property type="match status" value="1"/>
</dbReference>
<dbReference type="Proteomes" id="UP001220964">
    <property type="component" value="Unassembled WGS sequence"/>
</dbReference>
<dbReference type="CDD" id="cd03441">
    <property type="entry name" value="R_hydratase_like"/>
    <property type="match status" value="1"/>
</dbReference>
<evidence type="ECO:0000259" key="1">
    <source>
        <dbReference type="Pfam" id="PF01575"/>
    </source>
</evidence>
<accession>A0AAE3NQC0</accession>
<protein>
    <submittedName>
        <fullName evidence="2">MaoC family dehydratase</fullName>
    </submittedName>
</protein>
<dbReference type="InterPro" id="IPR002539">
    <property type="entry name" value="MaoC-like_dom"/>
</dbReference>
<reference evidence="2" key="1">
    <citation type="submission" date="2023-03" db="EMBL/GenBank/DDBJ databases">
        <title>Multiphase analysis and comparison of six strains from genera Psychromarinibacter, Lutimaribacter, and Maritimibacter, including a novel species: Psychromarinibacter sediminicola sp. nov.</title>
        <authorList>
            <person name="Wang Y.-H."/>
            <person name="Ye M.-Q."/>
            <person name="Du Z.-J."/>
        </authorList>
    </citation>
    <scope>NUCLEOTIDE SEQUENCE</scope>
    <source>
        <strain evidence="2">C21-152</strain>
    </source>
</reference>
<feature type="domain" description="MaoC-like" evidence="1">
    <location>
        <begin position="135"/>
        <end position="223"/>
    </location>
</feature>
<name>A0AAE3NQC0_9RHOB</name>
<dbReference type="SUPFAM" id="SSF54637">
    <property type="entry name" value="Thioesterase/thiol ester dehydrase-isomerase"/>
    <property type="match status" value="1"/>
</dbReference>
<keyword evidence="3" id="KW-1185">Reference proteome</keyword>
<evidence type="ECO:0000313" key="2">
    <source>
        <dbReference type="EMBL" id="MDF0601588.1"/>
    </source>
</evidence>
<evidence type="ECO:0000313" key="3">
    <source>
        <dbReference type="Proteomes" id="UP001220964"/>
    </source>
</evidence>
<organism evidence="2 3">
    <name type="scientific">Psychromarinibacter sediminicola</name>
    <dbReference type="NCBI Taxonomy" id="3033385"/>
    <lineage>
        <taxon>Bacteria</taxon>
        <taxon>Pseudomonadati</taxon>
        <taxon>Pseudomonadota</taxon>
        <taxon>Alphaproteobacteria</taxon>
        <taxon>Rhodobacterales</taxon>
        <taxon>Paracoccaceae</taxon>
        <taxon>Psychromarinibacter</taxon>
    </lineage>
</organism>
<dbReference type="PANTHER" id="PTHR43841">
    <property type="entry name" value="3-HYDROXYACYL-THIOESTER DEHYDRATASE HTDX-RELATED"/>
    <property type="match status" value="1"/>
</dbReference>
<proteinExistence type="predicted"/>
<dbReference type="AlphaFoldDB" id="A0AAE3NQC0"/>
<sequence length="248" mass="25594">MTLSLSLPAAATQALSALIAEITGAAPRDQPWTAPAMLFSDPAVKAALPVPEAAHGQVLVHDYQRIDRSGPLPPDSPLRATARATDGASGTEYTFVLEAGSVAVTLTTALRLYDVAQVAGAAAAPFRAAMLAEAAETAPVTVSRSQTDRYLALSGDENPIHRDPEAAAALGFAAPIVPGMLLLALIQPLAEPVLDGTLSRLTCRFMAPLEVGAACRIAVVPRGAGRARAVLYGAERDRMLAVADLQAA</sequence>
<dbReference type="RefSeq" id="WP_275567729.1">
    <property type="nucleotide sequence ID" value="NZ_JARGYC010000030.1"/>
</dbReference>
<dbReference type="Pfam" id="PF01575">
    <property type="entry name" value="MaoC_dehydratas"/>
    <property type="match status" value="1"/>
</dbReference>
<dbReference type="EMBL" id="JARGYC010000030">
    <property type="protein sequence ID" value="MDF0601588.1"/>
    <property type="molecule type" value="Genomic_DNA"/>
</dbReference>
<comment type="caution">
    <text evidence="2">The sequence shown here is derived from an EMBL/GenBank/DDBJ whole genome shotgun (WGS) entry which is preliminary data.</text>
</comment>